<evidence type="ECO:0000256" key="9">
    <source>
        <dbReference type="ARBA" id="ARBA00023170"/>
    </source>
</evidence>
<evidence type="ECO:0000313" key="14">
    <source>
        <dbReference type="Proteomes" id="UP000189703"/>
    </source>
</evidence>
<dbReference type="InterPro" id="IPR001611">
    <property type="entry name" value="Leu-rich_rpt"/>
</dbReference>
<feature type="compositionally biased region" description="Low complexity" evidence="11">
    <location>
        <begin position="417"/>
        <end position="426"/>
    </location>
</feature>
<keyword evidence="4" id="KW-0812">Transmembrane</keyword>
<proteinExistence type="predicted"/>
<dbReference type="PANTHER" id="PTHR27000">
    <property type="entry name" value="LEUCINE-RICH REPEAT RECEPTOR-LIKE PROTEIN KINASE FAMILY PROTEIN-RELATED"/>
    <property type="match status" value="1"/>
</dbReference>
<keyword evidence="9" id="KW-0675">Receptor</keyword>
<dbReference type="Pfam" id="PF13855">
    <property type="entry name" value="LRR_8"/>
    <property type="match status" value="1"/>
</dbReference>
<feature type="region of interest" description="Disordered" evidence="11">
    <location>
        <begin position="417"/>
        <end position="446"/>
    </location>
</feature>
<feature type="signal peptide" evidence="12">
    <location>
        <begin position="1"/>
        <end position="23"/>
    </location>
</feature>
<protein>
    <submittedName>
        <fullName evidence="15">Piriformospora indica-insensitive protein 2-like</fullName>
    </submittedName>
</protein>
<dbReference type="RefSeq" id="XP_010275864.1">
    <property type="nucleotide sequence ID" value="XM_010277562.2"/>
</dbReference>
<evidence type="ECO:0000256" key="1">
    <source>
        <dbReference type="ARBA" id="ARBA00004251"/>
    </source>
</evidence>
<keyword evidence="14" id="KW-1185">Reference proteome</keyword>
<dbReference type="SUPFAM" id="SSF52058">
    <property type="entry name" value="L domain-like"/>
    <property type="match status" value="1"/>
</dbReference>
<evidence type="ECO:0000256" key="6">
    <source>
        <dbReference type="ARBA" id="ARBA00022737"/>
    </source>
</evidence>
<evidence type="ECO:0000259" key="13">
    <source>
        <dbReference type="Pfam" id="PF23598"/>
    </source>
</evidence>
<dbReference type="GO" id="GO:0005886">
    <property type="term" value="C:plasma membrane"/>
    <property type="evidence" value="ECO:0007669"/>
    <property type="project" value="UniProtKB-SubCell"/>
</dbReference>
<name>A0A1U8BGZ3_NELNU</name>
<dbReference type="GO" id="GO:0051707">
    <property type="term" value="P:response to other organism"/>
    <property type="evidence" value="ECO:0007669"/>
    <property type="project" value="UniProtKB-ARBA"/>
</dbReference>
<organism evidence="14 15">
    <name type="scientific">Nelumbo nucifera</name>
    <name type="common">Sacred lotus</name>
    <dbReference type="NCBI Taxonomy" id="4432"/>
    <lineage>
        <taxon>Eukaryota</taxon>
        <taxon>Viridiplantae</taxon>
        <taxon>Streptophyta</taxon>
        <taxon>Embryophyta</taxon>
        <taxon>Tracheophyta</taxon>
        <taxon>Spermatophyta</taxon>
        <taxon>Magnoliopsida</taxon>
        <taxon>Proteales</taxon>
        <taxon>Nelumbonaceae</taxon>
        <taxon>Nelumbo</taxon>
    </lineage>
</organism>
<feature type="compositionally biased region" description="Basic and acidic residues" evidence="11">
    <location>
        <begin position="432"/>
        <end position="446"/>
    </location>
</feature>
<dbReference type="InParanoid" id="A0A1U8BGZ3"/>
<dbReference type="KEGG" id="nnu:104610783"/>
<dbReference type="Proteomes" id="UP000189703">
    <property type="component" value="Unplaced"/>
</dbReference>
<dbReference type="GeneID" id="104610783"/>
<feature type="chain" id="PRO_5010552501" evidence="12">
    <location>
        <begin position="24"/>
        <end position="446"/>
    </location>
</feature>
<evidence type="ECO:0000256" key="7">
    <source>
        <dbReference type="ARBA" id="ARBA00022989"/>
    </source>
</evidence>
<sequence length="446" mass="48582">MASPPLLILCFLMFSAEMSAATANNITDDADTGMDRGELLGLFEVMGDLLEDPNWAQLHPNPCTDTPWPGIQCEIGQDLPLLHVTKIHVGPDVVTPPCKTSPKLSKSLLKLPYLNTLSIFNCFLTATITLSPSLFGLFSSLEQLVFKFNPGLSGEIPPTLADVASLRVLSLSQNSLQGGIPKELGRLGNLEQLDLSYNNLSGEIPEEIGGLQELTILDLSWNSLQGKMPCSLGQLQSLQKIDLGSNKLAGRIPPDLGNLKRLVLLDLNHNYLTGPIPETLSGLEEIQYFLVEGNPIETEIPLFVGALSKLTVLSLSGCGFMGPIPSTFSSLKHLIALSLDNNRLNGTVPQDLGTLPNLNQLNLSQNMLSGELLLPEDFVNRLGKRLDVRGNSGLCTKQRLYDKNISLYLDTPACLSSTSSSNSSWSQEQPDDDKRLKPSWYHGKEH</sequence>
<comment type="subcellular location">
    <subcellularLocation>
        <location evidence="1">Cell membrane</location>
        <topology evidence="1">Single-pass type I membrane protein</topology>
    </subcellularLocation>
</comment>
<keyword evidence="3" id="KW-0433">Leucine-rich repeat</keyword>
<feature type="domain" description="Disease resistance R13L4/SHOC-2-like LRR" evidence="13">
    <location>
        <begin position="158"/>
        <end position="269"/>
    </location>
</feature>
<keyword evidence="7" id="KW-1133">Transmembrane helix</keyword>
<evidence type="ECO:0000256" key="10">
    <source>
        <dbReference type="ARBA" id="ARBA00023180"/>
    </source>
</evidence>
<keyword evidence="10" id="KW-0325">Glycoprotein</keyword>
<dbReference type="FunFam" id="3.80.10.10:FF:000299">
    <property type="entry name" value="Piriformospora indica-insensitive protein 2"/>
    <property type="match status" value="1"/>
</dbReference>
<dbReference type="InterPro" id="IPR055414">
    <property type="entry name" value="LRR_R13L4/SHOC2-like"/>
</dbReference>
<dbReference type="eggNOG" id="KOG0619">
    <property type="taxonomic scope" value="Eukaryota"/>
</dbReference>
<evidence type="ECO:0000256" key="12">
    <source>
        <dbReference type="SAM" id="SignalP"/>
    </source>
</evidence>
<gene>
    <name evidence="15" type="primary">LOC104610783</name>
</gene>
<accession>A0A1U8BGZ3</accession>
<dbReference type="AlphaFoldDB" id="A0A1U8BGZ3"/>
<evidence type="ECO:0000256" key="2">
    <source>
        <dbReference type="ARBA" id="ARBA00022475"/>
    </source>
</evidence>
<evidence type="ECO:0000256" key="3">
    <source>
        <dbReference type="ARBA" id="ARBA00022614"/>
    </source>
</evidence>
<dbReference type="InterPro" id="IPR032675">
    <property type="entry name" value="LRR_dom_sf"/>
</dbReference>
<dbReference type="PRINTS" id="PR00019">
    <property type="entry name" value="LEURICHRPT"/>
</dbReference>
<keyword evidence="6" id="KW-0677">Repeat</keyword>
<keyword evidence="2" id="KW-1003">Cell membrane</keyword>
<evidence type="ECO:0000256" key="8">
    <source>
        <dbReference type="ARBA" id="ARBA00023136"/>
    </source>
</evidence>
<dbReference type="PROSITE" id="PS51450">
    <property type="entry name" value="LRR"/>
    <property type="match status" value="1"/>
</dbReference>
<dbReference type="InterPro" id="IPR003591">
    <property type="entry name" value="Leu-rich_rpt_typical-subtyp"/>
</dbReference>
<dbReference type="FunFam" id="3.80.10.10:FF:000470">
    <property type="entry name" value="LRR receptor-like serine/threonine-protein kinase RPK2"/>
    <property type="match status" value="1"/>
</dbReference>
<dbReference type="GO" id="GO:0051606">
    <property type="term" value="P:detection of stimulus"/>
    <property type="evidence" value="ECO:0007669"/>
    <property type="project" value="UniProtKB-ARBA"/>
</dbReference>
<evidence type="ECO:0000256" key="4">
    <source>
        <dbReference type="ARBA" id="ARBA00022692"/>
    </source>
</evidence>
<dbReference type="FunFam" id="3.80.10.10:FF:000269">
    <property type="entry name" value="Piriformospora indica-insensitive protein 2"/>
    <property type="match status" value="1"/>
</dbReference>
<dbReference type="SMART" id="SM00369">
    <property type="entry name" value="LRR_TYP"/>
    <property type="match status" value="4"/>
</dbReference>
<keyword evidence="8" id="KW-0472">Membrane</keyword>
<dbReference type="OrthoDB" id="676979at2759"/>
<dbReference type="Gene3D" id="3.80.10.10">
    <property type="entry name" value="Ribonuclease Inhibitor"/>
    <property type="match status" value="3"/>
</dbReference>
<evidence type="ECO:0000256" key="11">
    <source>
        <dbReference type="SAM" id="MobiDB-lite"/>
    </source>
</evidence>
<dbReference type="PANTHER" id="PTHR27000:SF768">
    <property type="entry name" value="PIRIFORMOSPORA INDICA-INSENSITIVE PROTEIN 2-LIKE ISOFORM X1"/>
    <property type="match status" value="1"/>
</dbReference>
<evidence type="ECO:0000256" key="5">
    <source>
        <dbReference type="ARBA" id="ARBA00022729"/>
    </source>
</evidence>
<dbReference type="OMA" id="ETPWPGV"/>
<keyword evidence="5 12" id="KW-0732">Signal</keyword>
<reference evidence="15" key="1">
    <citation type="submission" date="2025-08" db="UniProtKB">
        <authorList>
            <consortium name="RefSeq"/>
        </authorList>
    </citation>
    <scope>IDENTIFICATION</scope>
</reference>
<evidence type="ECO:0000313" key="15">
    <source>
        <dbReference type="RefSeq" id="XP_010275864.1"/>
    </source>
</evidence>
<dbReference type="Pfam" id="PF23598">
    <property type="entry name" value="LRR_14"/>
    <property type="match status" value="1"/>
</dbReference>